<evidence type="ECO:0000313" key="1">
    <source>
        <dbReference type="EMBL" id="MFD1044360.1"/>
    </source>
</evidence>
<reference evidence="2" key="1">
    <citation type="journal article" date="2019" name="Int. J. Syst. Evol. Microbiol.">
        <title>The Global Catalogue of Microorganisms (GCM) 10K type strain sequencing project: providing services to taxonomists for standard genome sequencing and annotation.</title>
        <authorList>
            <consortium name="The Broad Institute Genomics Platform"/>
            <consortium name="The Broad Institute Genome Sequencing Center for Infectious Disease"/>
            <person name="Wu L."/>
            <person name="Ma J."/>
        </authorList>
    </citation>
    <scope>NUCLEOTIDE SEQUENCE [LARGE SCALE GENOMIC DNA]</scope>
    <source>
        <strain evidence="2">JCM 31486</strain>
    </source>
</reference>
<name>A0ABW3M362_9PSEU</name>
<proteinExistence type="predicted"/>
<dbReference type="Proteomes" id="UP001597045">
    <property type="component" value="Unassembled WGS sequence"/>
</dbReference>
<protein>
    <submittedName>
        <fullName evidence="1">Uncharacterized protein</fullName>
    </submittedName>
</protein>
<organism evidence="1 2">
    <name type="scientific">Kibdelosporangium lantanae</name>
    <dbReference type="NCBI Taxonomy" id="1497396"/>
    <lineage>
        <taxon>Bacteria</taxon>
        <taxon>Bacillati</taxon>
        <taxon>Actinomycetota</taxon>
        <taxon>Actinomycetes</taxon>
        <taxon>Pseudonocardiales</taxon>
        <taxon>Pseudonocardiaceae</taxon>
        <taxon>Kibdelosporangium</taxon>
    </lineage>
</organism>
<sequence>MSGTDLTEIYPDIEKAARTIALEWPNIIDRDDAVQEISLALLSDDYTDKVIAMDEPSRRNVLMRIARHIAANYRSEYERHSGQYRYSSGEVRAILERGALIDGREAFDAGAADIRAVWGELNDGQRA</sequence>
<accession>A0ABW3M362</accession>
<evidence type="ECO:0000313" key="2">
    <source>
        <dbReference type="Proteomes" id="UP001597045"/>
    </source>
</evidence>
<feature type="non-terminal residue" evidence="1">
    <location>
        <position position="127"/>
    </location>
</feature>
<comment type="caution">
    <text evidence="1">The sequence shown here is derived from an EMBL/GenBank/DDBJ whole genome shotgun (WGS) entry which is preliminary data.</text>
</comment>
<dbReference type="EMBL" id="JBHTIS010000041">
    <property type="protein sequence ID" value="MFD1044360.1"/>
    <property type="molecule type" value="Genomic_DNA"/>
</dbReference>
<gene>
    <name evidence="1" type="ORF">ACFQ1S_01505</name>
</gene>
<keyword evidence="2" id="KW-1185">Reference proteome</keyword>